<feature type="region of interest" description="Disordered" evidence="5">
    <location>
        <begin position="803"/>
        <end position="863"/>
    </location>
</feature>
<keyword evidence="2" id="KW-0964">Secreted</keyword>
<evidence type="ECO:0000256" key="6">
    <source>
        <dbReference type="SAM" id="SignalP"/>
    </source>
</evidence>
<dbReference type="InterPro" id="IPR053180">
    <property type="entry name" value="Ca-binding_acidic-repeat"/>
</dbReference>
<evidence type="ECO:0000256" key="4">
    <source>
        <dbReference type="ARBA" id="ARBA00022837"/>
    </source>
</evidence>
<evidence type="ECO:0000313" key="9">
    <source>
        <dbReference type="Proteomes" id="UP001597229"/>
    </source>
</evidence>
<feature type="compositionally biased region" description="Basic and acidic residues" evidence="5">
    <location>
        <begin position="803"/>
        <end position="820"/>
    </location>
</feature>
<dbReference type="InterPro" id="IPR028974">
    <property type="entry name" value="TSP_type-3_rpt"/>
</dbReference>
<proteinExistence type="predicted"/>
<accession>A0ABW3W002</accession>
<keyword evidence="3 6" id="KW-0732">Signal</keyword>
<dbReference type="InterPro" id="IPR035088">
    <property type="entry name" value="PA_Ca-bd"/>
</dbReference>
<feature type="domain" description="Protective antigen Ca-binding" evidence="7">
    <location>
        <begin position="764"/>
        <end position="838"/>
    </location>
</feature>
<comment type="subcellular location">
    <subcellularLocation>
        <location evidence="1">Secreted</location>
    </subcellularLocation>
</comment>
<gene>
    <name evidence="8" type="ORF">ACFQ3F_11420</name>
</gene>
<organism evidence="8 9">
    <name type="scientific">Nocardioides ginsengisoli</name>
    <dbReference type="NCBI Taxonomy" id="363868"/>
    <lineage>
        <taxon>Bacteria</taxon>
        <taxon>Bacillati</taxon>
        <taxon>Actinomycetota</taxon>
        <taxon>Actinomycetes</taxon>
        <taxon>Propionibacteriales</taxon>
        <taxon>Nocardioidaceae</taxon>
        <taxon>Nocardioides</taxon>
    </lineage>
</organism>
<feature type="chain" id="PRO_5047541313" evidence="6">
    <location>
        <begin position="38"/>
        <end position="863"/>
    </location>
</feature>
<dbReference type="RefSeq" id="WP_367917909.1">
    <property type="nucleotide sequence ID" value="NZ_BAABAC010000006.1"/>
</dbReference>
<feature type="compositionally biased region" description="Basic and acidic residues" evidence="5">
    <location>
        <begin position="832"/>
        <end position="842"/>
    </location>
</feature>
<dbReference type="Gene3D" id="3.90.182.10">
    <property type="entry name" value="Toxin - Anthrax Protective Antigen,domain 1"/>
    <property type="match status" value="1"/>
</dbReference>
<sequence length="863" mass="87699">MSHPLIRSRLLRAVFLGTSVSTAAAFAVAVPSSPAHAAAPLPAFSADSHSDLVNLRTGLLGADLANVYVGHAQVQVDSQGGLVDPEGGLAVPASARVHAESSNVDAQLLGKNPTIQTDATEAVAPPPADPPQKTLLDVPLAPLADVGVIRGDVSARYAADDACPAAVNGARLLGSARTDTAGVSLLGVPGLPVANVGQIGASFVENKTELVDVPGPGDAVRSTAKLDIAPIHLLGGLVEIRVASPVVITATSDGVSAPTTTVSNTTAEVLVGGKRVLDLKPDGATLPVPVDLGLAKVDLQVGLFQAQPKITGRTASLDLGAVLSVDLNVKLLGGNLVDLHLGAGQMSVSATAPDGGVQCDAPVPGDRDGDGLPDAEEAQLGTDPANPDTDGDGLTDGAEVHTHQTDPLDADTDDGGVTDGAEVTRGTDPLDGKDDFPTTDTDGDGLTDAQEGQLGTDPANPDTDGDGLTDGAEVNTHHTDPKKADTDGGGVNDGDEVTRGTDPLDAKDDQPASGTDSDGDGLTDAEEAQLGTDPHQPDTDGDGLTDGAEVHTHQTDPLDADTDDGGVTDGAEVANGTNPVDDPSDDFPNDDKDGDGLTTDQEIALGTDPANPDTDGDGLTDGAEVTTHHTDPLDPDTDGGGVKDGAEVTRGTDPRDPSDDVPAPADVDTDGDGLTDAEEAQLGTDPHKADTDGDGLTDGLEVDGTPGCTAGRSTSPLKPDTDGDGLKDGVEVKGIDVKQVVYTNRGRPRKGHSIGVVRTNPCAKDTDGDGLTDKQEVDGIAINQKVIRSKKNGGAYKITVRKTDPTKADTDRDGLTDKQEVTGSANKKYKLRKSDPTVKDTDWGGGPDGSETRNGFDPSRHDI</sequence>
<feature type="compositionally biased region" description="Low complexity" evidence="5">
    <location>
        <begin position="438"/>
        <end position="448"/>
    </location>
</feature>
<dbReference type="PANTHER" id="PTHR37467">
    <property type="entry name" value="EXPORTED CALCIUM-BINDING GLYCOPROTEIN-RELATED"/>
    <property type="match status" value="1"/>
</dbReference>
<dbReference type="PANTHER" id="PTHR37467:SF1">
    <property type="entry name" value="EXPORTED CALCIUM-BINDING GLYCOPROTEIN"/>
    <property type="match status" value="1"/>
</dbReference>
<dbReference type="SUPFAM" id="SSF103647">
    <property type="entry name" value="TSP type-3 repeat"/>
    <property type="match status" value="1"/>
</dbReference>
<feature type="compositionally biased region" description="Basic and acidic residues" evidence="5">
    <location>
        <begin position="496"/>
        <end position="510"/>
    </location>
</feature>
<feature type="signal peptide" evidence="6">
    <location>
        <begin position="1"/>
        <end position="37"/>
    </location>
</feature>
<feature type="compositionally biased region" description="Basic and acidic residues" evidence="5">
    <location>
        <begin position="644"/>
        <end position="658"/>
    </location>
</feature>
<evidence type="ECO:0000256" key="2">
    <source>
        <dbReference type="ARBA" id="ARBA00022525"/>
    </source>
</evidence>
<dbReference type="Proteomes" id="UP001597229">
    <property type="component" value="Unassembled WGS sequence"/>
</dbReference>
<evidence type="ECO:0000259" key="7">
    <source>
        <dbReference type="Pfam" id="PF03495"/>
    </source>
</evidence>
<dbReference type="InterPro" id="IPR059100">
    <property type="entry name" value="TSP3_bac"/>
</dbReference>
<feature type="compositionally biased region" description="Basic and acidic residues" evidence="5">
    <location>
        <begin position="475"/>
        <end position="486"/>
    </location>
</feature>
<feature type="compositionally biased region" description="Acidic residues" evidence="5">
    <location>
        <begin position="517"/>
        <end position="527"/>
    </location>
</feature>
<feature type="compositionally biased region" description="Acidic residues" evidence="5">
    <location>
        <begin position="667"/>
        <end position="679"/>
    </location>
</feature>
<dbReference type="EMBL" id="JBHTLX010000016">
    <property type="protein sequence ID" value="MFD1248395.1"/>
    <property type="molecule type" value="Genomic_DNA"/>
</dbReference>
<dbReference type="Pfam" id="PF03495">
    <property type="entry name" value="Binary_toxB"/>
    <property type="match status" value="1"/>
</dbReference>
<keyword evidence="4" id="KW-0106">Calcium</keyword>
<dbReference type="Pfam" id="PF18884">
    <property type="entry name" value="TSP3_bac"/>
    <property type="match status" value="15"/>
</dbReference>
<reference evidence="9" key="1">
    <citation type="journal article" date="2019" name="Int. J. Syst. Evol. Microbiol.">
        <title>The Global Catalogue of Microorganisms (GCM) 10K type strain sequencing project: providing services to taxonomists for standard genome sequencing and annotation.</title>
        <authorList>
            <consortium name="The Broad Institute Genomics Platform"/>
            <consortium name="The Broad Institute Genome Sequencing Center for Infectious Disease"/>
            <person name="Wu L."/>
            <person name="Ma J."/>
        </authorList>
    </citation>
    <scope>NUCLEOTIDE SEQUENCE [LARGE SCALE GENOMIC DNA]</scope>
    <source>
        <strain evidence="9">CCUG 52478</strain>
    </source>
</reference>
<evidence type="ECO:0000313" key="8">
    <source>
        <dbReference type="EMBL" id="MFD1248395.1"/>
    </source>
</evidence>
<feature type="region of interest" description="Disordered" evidence="5">
    <location>
        <begin position="744"/>
        <end position="773"/>
    </location>
</feature>
<evidence type="ECO:0000256" key="1">
    <source>
        <dbReference type="ARBA" id="ARBA00004613"/>
    </source>
</evidence>
<name>A0ABW3W002_9ACTN</name>
<protein>
    <submittedName>
        <fullName evidence="8">Binary toxin-like calcium binding domain-containing protein</fullName>
    </submittedName>
</protein>
<keyword evidence="9" id="KW-1185">Reference proteome</keyword>
<evidence type="ECO:0000256" key="3">
    <source>
        <dbReference type="ARBA" id="ARBA00022729"/>
    </source>
</evidence>
<feature type="region of interest" description="Disordered" evidence="5">
    <location>
        <begin position="350"/>
        <end position="730"/>
    </location>
</feature>
<evidence type="ECO:0000256" key="5">
    <source>
        <dbReference type="SAM" id="MobiDB-lite"/>
    </source>
</evidence>
<feature type="compositionally biased region" description="Basic and acidic residues" evidence="5">
    <location>
        <begin position="719"/>
        <end position="730"/>
    </location>
</feature>
<feature type="compositionally biased region" description="Basic and acidic residues" evidence="5">
    <location>
        <begin position="764"/>
        <end position="773"/>
    </location>
</feature>
<comment type="caution">
    <text evidence="8">The sequence shown here is derived from an EMBL/GenBank/DDBJ whole genome shotgun (WGS) entry which is preliminary data.</text>
</comment>